<dbReference type="PANTHER" id="PTHR31157:SF1">
    <property type="entry name" value="SCP DOMAIN-CONTAINING PROTEIN"/>
    <property type="match status" value="1"/>
</dbReference>
<dbReference type="EMBL" id="FNKK01000002">
    <property type="protein sequence ID" value="SDQ38566.1"/>
    <property type="molecule type" value="Genomic_DNA"/>
</dbReference>
<sequence>MRGLIRALVCFGSLAALSSPAVAAPAQAAPADRQTGESAGCRMIAVRPVATETAVRAVVSRAGCRERTFVDIQIRVAGPGPDKIIRKATRAIGNGRVAVTTRCTNRPRTYYVVALDREGEFSRSGAVRLSCATPGAPTPTPTATPTTGPTAKPTPTPTNDGGSDVGTAVEREVVRLTNEARRREGCKPLIHDAKLRAAAFGHSSDMARNNYFSHDSRDGKDPGDRIRAAGFSPLRAWGENIAAGQRTAAQAVQAWLDSPGHRANILNCRFTHIGVGVAQGSRTYWTQNFASH</sequence>
<gene>
    <name evidence="4" type="ORF">SAMN04489764_0476</name>
</gene>
<feature type="compositionally biased region" description="Low complexity" evidence="1">
    <location>
        <begin position="143"/>
        <end position="153"/>
    </location>
</feature>
<name>A0A1H1AH67_9ACTN</name>
<feature type="region of interest" description="Disordered" evidence="1">
    <location>
        <begin position="129"/>
        <end position="168"/>
    </location>
</feature>
<protein>
    <submittedName>
        <fullName evidence="4">Uncharacterized conserved protein YkwD, contains CAP (CSP/antigen 5/PR1) domain</fullName>
    </submittedName>
</protein>
<evidence type="ECO:0000256" key="2">
    <source>
        <dbReference type="SAM" id="SignalP"/>
    </source>
</evidence>
<feature type="chain" id="PRO_5038749297" evidence="2">
    <location>
        <begin position="24"/>
        <end position="292"/>
    </location>
</feature>
<dbReference type="SUPFAM" id="SSF55797">
    <property type="entry name" value="PR-1-like"/>
    <property type="match status" value="1"/>
</dbReference>
<feature type="domain" description="SCP" evidence="3">
    <location>
        <begin position="175"/>
        <end position="289"/>
    </location>
</feature>
<evidence type="ECO:0000256" key="1">
    <source>
        <dbReference type="SAM" id="MobiDB-lite"/>
    </source>
</evidence>
<dbReference type="Pfam" id="PF00188">
    <property type="entry name" value="CAP"/>
    <property type="match status" value="1"/>
</dbReference>
<evidence type="ECO:0000259" key="3">
    <source>
        <dbReference type="Pfam" id="PF00188"/>
    </source>
</evidence>
<dbReference type="Proteomes" id="UP000217103">
    <property type="component" value="Unassembled WGS sequence"/>
</dbReference>
<dbReference type="RefSeq" id="WP_242659036.1">
    <property type="nucleotide sequence ID" value="NZ_FNKK01000002.1"/>
</dbReference>
<dbReference type="PANTHER" id="PTHR31157">
    <property type="entry name" value="SCP DOMAIN-CONTAINING PROTEIN"/>
    <property type="match status" value="1"/>
</dbReference>
<reference evidence="4 5" key="1">
    <citation type="submission" date="2016-10" db="EMBL/GenBank/DDBJ databases">
        <authorList>
            <person name="de Groot N.N."/>
        </authorList>
    </citation>
    <scope>NUCLEOTIDE SEQUENCE [LARGE SCALE GENOMIC DNA]</scope>
    <source>
        <strain evidence="4 5">DSM 43794</strain>
    </source>
</reference>
<dbReference type="CDD" id="cd05379">
    <property type="entry name" value="CAP_bacterial"/>
    <property type="match status" value="1"/>
</dbReference>
<feature type="signal peptide" evidence="2">
    <location>
        <begin position="1"/>
        <end position="23"/>
    </location>
</feature>
<proteinExistence type="predicted"/>
<keyword evidence="2" id="KW-0732">Signal</keyword>
<dbReference type="AlphaFoldDB" id="A0A1H1AH67"/>
<keyword evidence="5" id="KW-1185">Reference proteome</keyword>
<dbReference type="InterPro" id="IPR035940">
    <property type="entry name" value="CAP_sf"/>
</dbReference>
<dbReference type="InterPro" id="IPR014044">
    <property type="entry name" value="CAP_dom"/>
</dbReference>
<dbReference type="Gene3D" id="3.40.33.10">
    <property type="entry name" value="CAP"/>
    <property type="match status" value="1"/>
</dbReference>
<evidence type="ECO:0000313" key="5">
    <source>
        <dbReference type="Proteomes" id="UP000217103"/>
    </source>
</evidence>
<dbReference type="STRING" id="35622.SAMN04489764_0476"/>
<evidence type="ECO:0000313" key="4">
    <source>
        <dbReference type="EMBL" id="SDQ38566.1"/>
    </source>
</evidence>
<accession>A0A1H1AH67</accession>
<organism evidence="4 5">
    <name type="scientific">Thermostaphylospora chromogena</name>
    <dbReference type="NCBI Taxonomy" id="35622"/>
    <lineage>
        <taxon>Bacteria</taxon>
        <taxon>Bacillati</taxon>
        <taxon>Actinomycetota</taxon>
        <taxon>Actinomycetes</taxon>
        <taxon>Streptosporangiales</taxon>
        <taxon>Thermomonosporaceae</taxon>
        <taxon>Thermostaphylospora</taxon>
    </lineage>
</organism>